<organism evidence="1 2">
    <name type="scientific">Sphingobium nicotianae</name>
    <dbReference type="NCBI Taxonomy" id="2782607"/>
    <lineage>
        <taxon>Bacteria</taxon>
        <taxon>Pseudomonadati</taxon>
        <taxon>Pseudomonadota</taxon>
        <taxon>Alphaproteobacteria</taxon>
        <taxon>Sphingomonadales</taxon>
        <taxon>Sphingomonadaceae</taxon>
        <taxon>Sphingobium</taxon>
    </lineage>
</organism>
<evidence type="ECO:0000313" key="1">
    <source>
        <dbReference type="EMBL" id="MBT2186294.1"/>
    </source>
</evidence>
<evidence type="ECO:0000313" key="2">
    <source>
        <dbReference type="Proteomes" id="UP001138757"/>
    </source>
</evidence>
<dbReference type="InterPro" id="IPR003772">
    <property type="entry name" value="YceD"/>
</dbReference>
<gene>
    <name evidence="1" type="ORF">KK488_04970</name>
</gene>
<dbReference type="Pfam" id="PF02620">
    <property type="entry name" value="YceD"/>
    <property type="match status" value="1"/>
</dbReference>
<reference evidence="1" key="1">
    <citation type="submission" date="2021-05" db="EMBL/GenBank/DDBJ databases">
        <title>Genome of Sphingobium sp. strain.</title>
        <authorList>
            <person name="Fan R."/>
        </authorList>
    </citation>
    <scope>NUCLEOTIDE SEQUENCE</scope>
    <source>
        <strain evidence="1">H33</strain>
    </source>
</reference>
<protein>
    <submittedName>
        <fullName evidence="1">DUF177 domain-containing protein</fullName>
    </submittedName>
</protein>
<accession>A0A9X1DAB7</accession>
<proteinExistence type="predicted"/>
<dbReference type="AlphaFoldDB" id="A0A9X1DAB7"/>
<comment type="caution">
    <text evidence="1">The sequence shown here is derived from an EMBL/GenBank/DDBJ whole genome shotgun (WGS) entry which is preliminary data.</text>
</comment>
<sequence>MDAPVEFSRILPMNQLGDGSREREIGATPEERTALARRFGLRALDRLEARLHVVPEAGGALLSGTLIADLVQACVATDEDVPAHLDVPFTVRFVRGLDASASDEEGEVELSDEDLDLLPLEDERIDLGETVAQTLALNLDPYPRVAGADAILREMGVLSEEEAGPFAALKGLKLGKGES</sequence>
<dbReference type="Proteomes" id="UP001138757">
    <property type="component" value="Unassembled WGS sequence"/>
</dbReference>
<name>A0A9X1DAB7_9SPHN</name>
<dbReference type="EMBL" id="JAHGAW010000003">
    <property type="protein sequence ID" value="MBT2186294.1"/>
    <property type="molecule type" value="Genomic_DNA"/>
</dbReference>
<keyword evidence="2" id="KW-1185">Reference proteome</keyword>